<sequence length="95" mass="10567">MSSQAYAPYRGCGIAVHVTVVKSHALGGACRRFRVSWTVSLPGETQQKLANFPEQFDFLTEQEAFRYGENRAHTFIDSVLCVPAQGPGLQTRIHK</sequence>
<dbReference type="Proteomes" id="UP000236649">
    <property type="component" value="Chromosome 4"/>
</dbReference>
<protein>
    <submittedName>
        <fullName evidence="1">Uncharacterized protein</fullName>
    </submittedName>
</protein>
<proteinExistence type="predicted"/>
<reference evidence="1 2" key="1">
    <citation type="submission" date="2018-01" db="EMBL/GenBank/DDBJ databases">
        <title>Species boundaries and ecological features among Paraburkholderia terrae DSMZ17804T, P. hospita DSMZ17164T and P. caribensis DSMZ13236T.</title>
        <authorList>
            <person name="Pratama A.A."/>
        </authorList>
    </citation>
    <scope>NUCLEOTIDE SEQUENCE [LARGE SCALE GENOMIC DNA]</scope>
    <source>
        <strain evidence="1 2">DSM 17164</strain>
    </source>
</reference>
<name>A0AAN1JLD5_9BURK</name>
<dbReference type="EMBL" id="CP026108">
    <property type="protein sequence ID" value="AUT76152.1"/>
    <property type="molecule type" value="Genomic_DNA"/>
</dbReference>
<gene>
    <name evidence="1" type="ORF">C2L64_47035</name>
</gene>
<evidence type="ECO:0000313" key="1">
    <source>
        <dbReference type="EMBL" id="AUT76152.1"/>
    </source>
</evidence>
<dbReference type="AlphaFoldDB" id="A0AAN1JLD5"/>
<evidence type="ECO:0000313" key="2">
    <source>
        <dbReference type="Proteomes" id="UP000236649"/>
    </source>
</evidence>
<organism evidence="1 2">
    <name type="scientific">Paraburkholderia hospita</name>
    <dbReference type="NCBI Taxonomy" id="169430"/>
    <lineage>
        <taxon>Bacteria</taxon>
        <taxon>Pseudomonadati</taxon>
        <taxon>Pseudomonadota</taxon>
        <taxon>Betaproteobacteria</taxon>
        <taxon>Burkholderiales</taxon>
        <taxon>Burkholderiaceae</taxon>
        <taxon>Paraburkholderia</taxon>
    </lineage>
</organism>
<dbReference type="KEGG" id="phs:C2L64_47035"/>
<accession>A0AAN1JLD5</accession>